<sequence>MGFNYRQVRSDLVGELRVMLRDERSSDVSLSTVQTPAKRASPPQSLTRAYQRFNTTLSISARVSADRACHEALLRSKRRAGDGRVTPVGRASAEASEAFRWLLRIGRSRAMARCNAKSRKRPEIGSGGFHARRTAAASDCCLLGTTLFWAHWGAGREKARYWQM</sequence>
<organism evidence="1 2">
    <name type="scientific">Trichodelitschia bisporula</name>
    <dbReference type="NCBI Taxonomy" id="703511"/>
    <lineage>
        <taxon>Eukaryota</taxon>
        <taxon>Fungi</taxon>
        <taxon>Dikarya</taxon>
        <taxon>Ascomycota</taxon>
        <taxon>Pezizomycotina</taxon>
        <taxon>Dothideomycetes</taxon>
        <taxon>Dothideomycetes incertae sedis</taxon>
        <taxon>Phaeotrichales</taxon>
        <taxon>Phaeotrichaceae</taxon>
        <taxon>Trichodelitschia</taxon>
    </lineage>
</organism>
<gene>
    <name evidence="1" type="ORF">EJ06DRAFT_520262</name>
</gene>
<dbReference type="AlphaFoldDB" id="A0A6G1I2B2"/>
<dbReference type="EMBL" id="ML996691">
    <property type="protein sequence ID" value="KAF2402209.1"/>
    <property type="molecule type" value="Genomic_DNA"/>
</dbReference>
<name>A0A6G1I2B2_9PEZI</name>
<proteinExistence type="predicted"/>
<dbReference type="Proteomes" id="UP000799640">
    <property type="component" value="Unassembled WGS sequence"/>
</dbReference>
<reference evidence="1" key="1">
    <citation type="journal article" date="2020" name="Stud. Mycol.">
        <title>101 Dothideomycetes genomes: a test case for predicting lifestyles and emergence of pathogens.</title>
        <authorList>
            <person name="Haridas S."/>
            <person name="Albert R."/>
            <person name="Binder M."/>
            <person name="Bloem J."/>
            <person name="Labutti K."/>
            <person name="Salamov A."/>
            <person name="Andreopoulos B."/>
            <person name="Baker S."/>
            <person name="Barry K."/>
            <person name="Bills G."/>
            <person name="Bluhm B."/>
            <person name="Cannon C."/>
            <person name="Castanera R."/>
            <person name="Culley D."/>
            <person name="Daum C."/>
            <person name="Ezra D."/>
            <person name="Gonzalez J."/>
            <person name="Henrissat B."/>
            <person name="Kuo A."/>
            <person name="Liang C."/>
            <person name="Lipzen A."/>
            <person name="Lutzoni F."/>
            <person name="Magnuson J."/>
            <person name="Mondo S."/>
            <person name="Nolan M."/>
            <person name="Ohm R."/>
            <person name="Pangilinan J."/>
            <person name="Park H.-J."/>
            <person name="Ramirez L."/>
            <person name="Alfaro M."/>
            <person name="Sun H."/>
            <person name="Tritt A."/>
            <person name="Yoshinaga Y."/>
            <person name="Zwiers L.-H."/>
            <person name="Turgeon B."/>
            <person name="Goodwin S."/>
            <person name="Spatafora J."/>
            <person name="Crous P."/>
            <person name="Grigoriev I."/>
        </authorList>
    </citation>
    <scope>NUCLEOTIDE SEQUENCE</scope>
    <source>
        <strain evidence="1">CBS 262.69</strain>
    </source>
</reference>
<evidence type="ECO:0000313" key="1">
    <source>
        <dbReference type="EMBL" id="KAF2402209.1"/>
    </source>
</evidence>
<protein>
    <submittedName>
        <fullName evidence="1">Uncharacterized protein</fullName>
    </submittedName>
</protein>
<keyword evidence="2" id="KW-1185">Reference proteome</keyword>
<evidence type="ECO:0000313" key="2">
    <source>
        <dbReference type="Proteomes" id="UP000799640"/>
    </source>
</evidence>
<accession>A0A6G1I2B2</accession>